<feature type="region of interest" description="Disordered" evidence="1">
    <location>
        <begin position="189"/>
        <end position="209"/>
    </location>
</feature>
<evidence type="ECO:0000313" key="3">
    <source>
        <dbReference type="Proteomes" id="UP001174909"/>
    </source>
</evidence>
<evidence type="ECO:0000256" key="1">
    <source>
        <dbReference type="SAM" id="MobiDB-lite"/>
    </source>
</evidence>
<protein>
    <submittedName>
        <fullName evidence="2">Uncharacterized protein</fullName>
    </submittedName>
</protein>
<feature type="region of interest" description="Disordered" evidence="1">
    <location>
        <begin position="1"/>
        <end position="171"/>
    </location>
</feature>
<accession>A0AA35SEU1</accession>
<dbReference type="EMBL" id="CASHTH010002269">
    <property type="protein sequence ID" value="CAI8027306.1"/>
    <property type="molecule type" value="Genomic_DNA"/>
</dbReference>
<gene>
    <name evidence="2" type="ORF">GBAR_LOCUS15625</name>
</gene>
<evidence type="ECO:0000313" key="2">
    <source>
        <dbReference type="EMBL" id="CAI8027306.1"/>
    </source>
</evidence>
<feature type="compositionally biased region" description="Low complexity" evidence="1">
    <location>
        <begin position="87"/>
        <end position="103"/>
    </location>
</feature>
<dbReference type="AlphaFoldDB" id="A0AA35SEU1"/>
<comment type="caution">
    <text evidence="2">The sequence shown here is derived from an EMBL/GenBank/DDBJ whole genome shotgun (WGS) entry which is preliminary data.</text>
</comment>
<sequence length="218" mass="23234">MESDLDIPTTSSSVIPTNSDSSTRCELVEAANLLTSETETADESPLATSSTHDTTEMKQTLPEPSLADGREDKGSTSAFEQTRDSTAEASNTSNSPNSSASLTCQEKLSTIECKQAVEKTEENPIASLQDDEDRVGNHQSLSKEDTPQGTAVEEEATFETDLPPTPTASEQQRARLLFSYLRRTSAARGSFHQCSASSPSSSGNGSGSLVDYAGYLHL</sequence>
<proteinExistence type="predicted"/>
<keyword evidence="3" id="KW-1185">Reference proteome</keyword>
<dbReference type="Proteomes" id="UP001174909">
    <property type="component" value="Unassembled WGS sequence"/>
</dbReference>
<feature type="compositionally biased region" description="Polar residues" evidence="1">
    <location>
        <begin position="8"/>
        <end position="24"/>
    </location>
</feature>
<name>A0AA35SEU1_GEOBA</name>
<reference evidence="2" key="1">
    <citation type="submission" date="2023-03" db="EMBL/GenBank/DDBJ databases">
        <authorList>
            <person name="Steffen K."/>
            <person name="Cardenas P."/>
        </authorList>
    </citation>
    <scope>NUCLEOTIDE SEQUENCE</scope>
</reference>
<organism evidence="2 3">
    <name type="scientific">Geodia barretti</name>
    <name type="common">Barrett's horny sponge</name>
    <dbReference type="NCBI Taxonomy" id="519541"/>
    <lineage>
        <taxon>Eukaryota</taxon>
        <taxon>Metazoa</taxon>
        <taxon>Porifera</taxon>
        <taxon>Demospongiae</taxon>
        <taxon>Heteroscleromorpha</taxon>
        <taxon>Tetractinellida</taxon>
        <taxon>Astrophorina</taxon>
        <taxon>Geodiidae</taxon>
        <taxon>Geodia</taxon>
    </lineage>
</organism>